<dbReference type="GO" id="GO:0032299">
    <property type="term" value="C:ribonuclease H2 complex"/>
    <property type="evidence" value="ECO:0007669"/>
    <property type="project" value="TreeGrafter"/>
</dbReference>
<evidence type="ECO:0000256" key="1">
    <source>
        <dbReference type="ARBA" id="ARBA00000077"/>
    </source>
</evidence>
<evidence type="ECO:0000256" key="4">
    <source>
        <dbReference type="ARBA" id="ARBA00008378"/>
    </source>
</evidence>
<dbReference type="PROSITE" id="PS51975">
    <property type="entry name" value="RNASE_H_2"/>
    <property type="match status" value="1"/>
</dbReference>
<dbReference type="Gene3D" id="3.30.420.10">
    <property type="entry name" value="Ribonuclease H-like superfamily/Ribonuclease H"/>
    <property type="match status" value="1"/>
</dbReference>
<sequence length="287" mass="31545">MDKELTRVVKKFREALPAKGIFCAQEKEINYGCQLICCKGAMRSTVNWYYGKKGISVVLQGKDTPLKEELRQLTKVLADGKKAAAAAPEELIRPYDVKTWIGCDESGKGDVFGPLAAAACLLTEEDALYFQEIGVCDSKTLPDSTIIRLAEQIKGRLGDRCTLRAYPPEDYNRRYAALKKEGKNLNHLLGCLHAENICVLLSKYECPCIIVDKFGKDSYVLDALGCQCAGRQVIQVPRGERDIAVAAASVLARSAFIEGIAALERAFSLSFPKGAWAGIDEAIRLFL</sequence>
<feature type="binding site" evidence="10">
    <location>
        <position position="105"/>
    </location>
    <ligand>
        <name>a divalent metal cation</name>
        <dbReference type="ChEBI" id="CHEBI:60240"/>
    </ligand>
</feature>
<comment type="caution">
    <text evidence="13">The sequence shown here is derived from an EMBL/GenBank/DDBJ whole genome shotgun (WGS) entry which is preliminary data.</text>
</comment>
<dbReference type="EMBL" id="AWXA01000046">
    <property type="protein sequence ID" value="ERT58150.1"/>
    <property type="molecule type" value="Genomic_DNA"/>
</dbReference>
<feature type="domain" description="RNase H type-2" evidence="12">
    <location>
        <begin position="98"/>
        <end position="287"/>
    </location>
</feature>
<dbReference type="GO" id="GO:0004523">
    <property type="term" value="F:RNA-DNA hybrid ribonuclease activity"/>
    <property type="evidence" value="ECO:0007669"/>
    <property type="project" value="UniProtKB-UniRule"/>
</dbReference>
<comment type="catalytic activity">
    <reaction evidence="1 10 11">
        <text>Endonucleolytic cleavage to 5'-phosphomonoester.</text>
        <dbReference type="EC" id="3.1.26.4"/>
    </reaction>
</comment>
<dbReference type="GO" id="GO:0005737">
    <property type="term" value="C:cytoplasm"/>
    <property type="evidence" value="ECO:0007669"/>
    <property type="project" value="UniProtKB-SubCell"/>
</dbReference>
<reference evidence="13 14" key="1">
    <citation type="submission" date="2013-09" db="EMBL/GenBank/DDBJ databases">
        <authorList>
            <person name="Durkin A.S."/>
            <person name="Haft D.R."/>
            <person name="McCorrison J."/>
            <person name="Torralba M."/>
            <person name="Gillis M."/>
            <person name="Haft D.H."/>
            <person name="Methe B."/>
            <person name="Sutton G."/>
            <person name="Nelson K.E."/>
        </authorList>
    </citation>
    <scope>NUCLEOTIDE SEQUENCE [LARGE SCALE GENOMIC DNA]</scope>
    <source>
        <strain evidence="13 14">BV3C16-1</strain>
    </source>
</reference>
<evidence type="ECO:0000259" key="12">
    <source>
        <dbReference type="PROSITE" id="PS51975"/>
    </source>
</evidence>
<dbReference type="PANTHER" id="PTHR10954:SF23">
    <property type="entry name" value="RIBONUCLEASE"/>
    <property type="match status" value="1"/>
</dbReference>
<evidence type="ECO:0000256" key="10">
    <source>
        <dbReference type="PROSITE-ProRule" id="PRU01319"/>
    </source>
</evidence>
<keyword evidence="6 10" id="KW-0540">Nuclease</keyword>
<feature type="non-terminal residue" evidence="13">
    <location>
        <position position="287"/>
    </location>
</feature>
<dbReference type="STRING" id="1111454.HMPREF1250_0786"/>
<dbReference type="InterPro" id="IPR001352">
    <property type="entry name" value="RNase_HII/HIII"/>
</dbReference>
<keyword evidence="8 10" id="KW-0255">Endonuclease</keyword>
<keyword evidence="5" id="KW-0963">Cytoplasm</keyword>
<evidence type="ECO:0000313" key="14">
    <source>
        <dbReference type="Proteomes" id="UP000017090"/>
    </source>
</evidence>
<dbReference type="EC" id="3.1.26.4" evidence="11"/>
<keyword evidence="14" id="KW-1185">Reference proteome</keyword>
<dbReference type="GO" id="GO:0046872">
    <property type="term" value="F:metal ion binding"/>
    <property type="evidence" value="ECO:0007669"/>
    <property type="project" value="UniProtKB-KW"/>
</dbReference>
<keyword evidence="7 10" id="KW-0479">Metal-binding</keyword>
<evidence type="ECO:0000256" key="7">
    <source>
        <dbReference type="ARBA" id="ARBA00022723"/>
    </source>
</evidence>
<dbReference type="OrthoDB" id="9777935at2"/>
<dbReference type="InterPro" id="IPR012337">
    <property type="entry name" value="RNaseH-like_sf"/>
</dbReference>
<dbReference type="Pfam" id="PF01351">
    <property type="entry name" value="RNase_HII"/>
    <property type="match status" value="1"/>
</dbReference>
<feature type="binding site" evidence="10">
    <location>
        <position position="212"/>
    </location>
    <ligand>
        <name>a divalent metal cation</name>
        <dbReference type="ChEBI" id="CHEBI:60240"/>
    </ligand>
</feature>
<dbReference type="GO" id="GO:0003723">
    <property type="term" value="F:RNA binding"/>
    <property type="evidence" value="ECO:0007669"/>
    <property type="project" value="UniProtKB-UniRule"/>
</dbReference>
<dbReference type="InterPro" id="IPR036397">
    <property type="entry name" value="RNaseH_sf"/>
</dbReference>
<dbReference type="InterPro" id="IPR024567">
    <property type="entry name" value="RNase_HII/HIII_dom"/>
</dbReference>
<comment type="subcellular location">
    <subcellularLocation>
        <location evidence="3">Cytoplasm</location>
    </subcellularLocation>
</comment>
<evidence type="ECO:0000313" key="13">
    <source>
        <dbReference type="EMBL" id="ERT58150.1"/>
    </source>
</evidence>
<evidence type="ECO:0000256" key="2">
    <source>
        <dbReference type="ARBA" id="ARBA00004065"/>
    </source>
</evidence>
<dbReference type="PANTHER" id="PTHR10954">
    <property type="entry name" value="RIBONUCLEASE H2 SUBUNIT A"/>
    <property type="match status" value="1"/>
</dbReference>
<evidence type="ECO:0000256" key="11">
    <source>
        <dbReference type="RuleBase" id="RU003515"/>
    </source>
</evidence>
<dbReference type="Proteomes" id="UP000017090">
    <property type="component" value="Unassembled WGS sequence"/>
</dbReference>
<dbReference type="RefSeq" id="WP_023054161.1">
    <property type="nucleotide sequence ID" value="NZ_AWXA01000046.1"/>
</dbReference>
<comment type="cofactor">
    <cofactor evidence="10">
        <name>Mn(2+)</name>
        <dbReference type="ChEBI" id="CHEBI:29035"/>
    </cofactor>
    <cofactor evidence="10">
        <name>Mg(2+)</name>
        <dbReference type="ChEBI" id="CHEBI:18420"/>
    </cofactor>
    <text evidence="10">Manganese or magnesium. Binds 1 divalent metal ion per monomer in the absence of substrate. May bind a second metal ion after substrate binding.</text>
</comment>
<organism evidence="13 14">
    <name type="scientific">Megasphaera vaginalis</name>
    <name type="common">ex Srinivasan et al. 2021</name>
    <dbReference type="NCBI Taxonomy" id="1111454"/>
    <lineage>
        <taxon>Bacteria</taxon>
        <taxon>Bacillati</taxon>
        <taxon>Bacillota</taxon>
        <taxon>Negativicutes</taxon>
        <taxon>Veillonellales</taxon>
        <taxon>Veillonellaceae</taxon>
        <taxon>Megasphaera</taxon>
    </lineage>
</organism>
<dbReference type="GO" id="GO:0043137">
    <property type="term" value="P:DNA replication, removal of RNA primer"/>
    <property type="evidence" value="ECO:0007669"/>
    <property type="project" value="TreeGrafter"/>
</dbReference>
<comment type="function">
    <text evidence="2 11">Endonuclease that specifically degrades the RNA of RNA-DNA hybrids.</text>
</comment>
<dbReference type="SUPFAM" id="SSF53098">
    <property type="entry name" value="Ribonuclease H-like"/>
    <property type="match status" value="1"/>
</dbReference>
<dbReference type="eggNOG" id="COG1039">
    <property type="taxonomic scope" value="Bacteria"/>
</dbReference>
<protein>
    <recommendedName>
        <fullName evidence="11">Ribonuclease</fullName>
        <ecNumber evidence="11">3.1.26.4</ecNumber>
    </recommendedName>
</protein>
<name>U7UFN1_9FIRM</name>
<comment type="similarity">
    <text evidence="4">Belongs to the RNase HII family. RnhC subfamily.</text>
</comment>
<gene>
    <name evidence="13" type="primary">rnhB_2</name>
    <name evidence="13" type="ORF">HMPREF1250_0786</name>
</gene>
<evidence type="ECO:0000256" key="8">
    <source>
        <dbReference type="ARBA" id="ARBA00022759"/>
    </source>
</evidence>
<evidence type="ECO:0000256" key="6">
    <source>
        <dbReference type="ARBA" id="ARBA00022722"/>
    </source>
</evidence>
<feature type="binding site" evidence="10">
    <location>
        <position position="104"/>
    </location>
    <ligand>
        <name>a divalent metal cation</name>
        <dbReference type="ChEBI" id="CHEBI:60240"/>
    </ligand>
</feature>
<evidence type="ECO:0000256" key="5">
    <source>
        <dbReference type="ARBA" id="ARBA00022490"/>
    </source>
</evidence>
<dbReference type="AlphaFoldDB" id="U7UFN1"/>
<dbReference type="GO" id="GO:0006298">
    <property type="term" value="P:mismatch repair"/>
    <property type="evidence" value="ECO:0007669"/>
    <property type="project" value="TreeGrafter"/>
</dbReference>
<accession>U7UFN1</accession>
<keyword evidence="9 10" id="KW-0378">Hydrolase</keyword>
<evidence type="ECO:0000256" key="9">
    <source>
        <dbReference type="ARBA" id="ARBA00022801"/>
    </source>
</evidence>
<evidence type="ECO:0000256" key="3">
    <source>
        <dbReference type="ARBA" id="ARBA00004496"/>
    </source>
</evidence>
<proteinExistence type="inferred from homology"/>
<dbReference type="CDD" id="cd06590">
    <property type="entry name" value="RNase_HII_bacteria_HIII_like"/>
    <property type="match status" value="1"/>
</dbReference>